<dbReference type="EMBL" id="GBRH01261146">
    <property type="protein sequence ID" value="JAD36749.1"/>
    <property type="molecule type" value="Transcribed_RNA"/>
</dbReference>
<protein>
    <submittedName>
        <fullName evidence="2">Uncharacterized protein</fullName>
    </submittedName>
</protein>
<dbReference type="AlphaFoldDB" id="A0A0A8ZBF3"/>
<accession>A0A0A8ZBF3</accession>
<feature type="compositionally biased region" description="Basic residues" evidence="1">
    <location>
        <begin position="37"/>
        <end position="55"/>
    </location>
</feature>
<proteinExistence type="predicted"/>
<reference evidence="2" key="2">
    <citation type="journal article" date="2015" name="Data Brief">
        <title>Shoot transcriptome of the giant reed, Arundo donax.</title>
        <authorList>
            <person name="Barrero R.A."/>
            <person name="Guerrero F.D."/>
            <person name="Moolhuijzen P."/>
            <person name="Goolsby J.A."/>
            <person name="Tidwell J."/>
            <person name="Bellgard S.E."/>
            <person name="Bellgard M.I."/>
        </authorList>
    </citation>
    <scope>NUCLEOTIDE SEQUENCE</scope>
    <source>
        <tissue evidence="2">Shoot tissue taken approximately 20 cm above the soil surface</tissue>
    </source>
</reference>
<name>A0A0A8ZBF3_ARUDO</name>
<reference evidence="2" key="1">
    <citation type="submission" date="2014-09" db="EMBL/GenBank/DDBJ databases">
        <authorList>
            <person name="Magalhaes I.L.F."/>
            <person name="Oliveira U."/>
            <person name="Santos F.R."/>
            <person name="Vidigal T.H.D.A."/>
            <person name="Brescovit A.D."/>
            <person name="Santos A.J."/>
        </authorList>
    </citation>
    <scope>NUCLEOTIDE SEQUENCE</scope>
    <source>
        <tissue evidence="2">Shoot tissue taken approximately 20 cm above the soil surface</tissue>
    </source>
</reference>
<sequence length="61" mass="6715">MPTAEVTDTADIAATNGDASGGYRNGSDGHISQRRVVTVRKRSRNQRRLLRKKKQTGIQSC</sequence>
<feature type="region of interest" description="Disordered" evidence="1">
    <location>
        <begin position="1"/>
        <end position="61"/>
    </location>
</feature>
<evidence type="ECO:0000256" key="1">
    <source>
        <dbReference type="SAM" id="MobiDB-lite"/>
    </source>
</evidence>
<organism evidence="2">
    <name type="scientific">Arundo donax</name>
    <name type="common">Giant reed</name>
    <name type="synonym">Donax arundinaceus</name>
    <dbReference type="NCBI Taxonomy" id="35708"/>
    <lineage>
        <taxon>Eukaryota</taxon>
        <taxon>Viridiplantae</taxon>
        <taxon>Streptophyta</taxon>
        <taxon>Embryophyta</taxon>
        <taxon>Tracheophyta</taxon>
        <taxon>Spermatophyta</taxon>
        <taxon>Magnoliopsida</taxon>
        <taxon>Liliopsida</taxon>
        <taxon>Poales</taxon>
        <taxon>Poaceae</taxon>
        <taxon>PACMAD clade</taxon>
        <taxon>Arundinoideae</taxon>
        <taxon>Arundineae</taxon>
        <taxon>Arundo</taxon>
    </lineage>
</organism>
<evidence type="ECO:0000313" key="2">
    <source>
        <dbReference type="EMBL" id="JAD36749.1"/>
    </source>
</evidence>